<accession>A0A813QS58</accession>
<keyword evidence="3" id="KW-1185">Reference proteome</keyword>
<organism evidence="2 3">
    <name type="scientific">Brachionus calyciflorus</name>
    <dbReference type="NCBI Taxonomy" id="104777"/>
    <lineage>
        <taxon>Eukaryota</taxon>
        <taxon>Metazoa</taxon>
        <taxon>Spiralia</taxon>
        <taxon>Gnathifera</taxon>
        <taxon>Rotifera</taxon>
        <taxon>Eurotatoria</taxon>
        <taxon>Monogononta</taxon>
        <taxon>Pseudotrocha</taxon>
        <taxon>Ploima</taxon>
        <taxon>Brachionidae</taxon>
        <taxon>Brachionus</taxon>
    </lineage>
</organism>
<dbReference type="EMBL" id="CAJNOC010000518">
    <property type="protein sequence ID" value="CAF0771253.1"/>
    <property type="molecule type" value="Genomic_DNA"/>
</dbReference>
<reference evidence="2" key="1">
    <citation type="submission" date="2021-02" db="EMBL/GenBank/DDBJ databases">
        <authorList>
            <person name="Nowell W R."/>
        </authorList>
    </citation>
    <scope>NUCLEOTIDE SEQUENCE</scope>
    <source>
        <strain evidence="2">Ploen Becks lab</strain>
    </source>
</reference>
<evidence type="ECO:0000256" key="1">
    <source>
        <dbReference type="SAM" id="MobiDB-lite"/>
    </source>
</evidence>
<sequence>MKMKPKAMKKEIMKMNLTYISMAEIQTRRNSNQAKKKSISNSNKKSTNKRRSGNEEFLAEQKRLCSMNYSADELITMAKKNIFPTRVFRFNQKF</sequence>
<dbReference type="Proteomes" id="UP000663879">
    <property type="component" value="Unassembled WGS sequence"/>
</dbReference>
<gene>
    <name evidence="2" type="ORF">OXX778_LOCUS4964</name>
</gene>
<dbReference type="AlphaFoldDB" id="A0A813QS58"/>
<evidence type="ECO:0000313" key="3">
    <source>
        <dbReference type="Proteomes" id="UP000663879"/>
    </source>
</evidence>
<evidence type="ECO:0000313" key="2">
    <source>
        <dbReference type="EMBL" id="CAF0771253.1"/>
    </source>
</evidence>
<protein>
    <submittedName>
        <fullName evidence="2">Uncharacterized protein</fullName>
    </submittedName>
</protein>
<feature type="region of interest" description="Disordered" evidence="1">
    <location>
        <begin position="27"/>
        <end position="56"/>
    </location>
</feature>
<name>A0A813QS58_9BILA</name>
<proteinExistence type="predicted"/>
<comment type="caution">
    <text evidence="2">The sequence shown here is derived from an EMBL/GenBank/DDBJ whole genome shotgun (WGS) entry which is preliminary data.</text>
</comment>